<keyword evidence="10 17" id="KW-0472">Membrane</keyword>
<feature type="transmembrane region" description="Helical" evidence="17">
    <location>
        <begin position="508"/>
        <end position="528"/>
    </location>
</feature>
<keyword evidence="8" id="KW-0418">Kinase</keyword>
<evidence type="ECO:0000256" key="12">
    <source>
        <dbReference type="ARBA" id="ARBA00045139"/>
    </source>
</evidence>
<comment type="catalytic activity">
    <reaction evidence="13">
        <text>N(pros)-phospho-L-histidyl-[protein](out) + sucrose = sucrose 6(G)-phosphate(in) + L-histidyl-[protein]</text>
        <dbReference type="Rhea" id="RHEA:49236"/>
        <dbReference type="Rhea" id="RHEA-COMP:9745"/>
        <dbReference type="Rhea" id="RHEA-COMP:9746"/>
        <dbReference type="ChEBI" id="CHEBI:17992"/>
        <dbReference type="ChEBI" id="CHEBI:29979"/>
        <dbReference type="ChEBI" id="CHEBI:64837"/>
        <dbReference type="ChEBI" id="CHEBI:91002"/>
        <dbReference type="EC" id="2.7.1.211"/>
    </reaction>
</comment>
<feature type="transmembrane region" description="Helical" evidence="17">
    <location>
        <begin position="358"/>
        <end position="377"/>
    </location>
</feature>
<dbReference type="SUPFAM" id="SSF51261">
    <property type="entry name" value="Duplicated hybrid motif"/>
    <property type="match status" value="1"/>
</dbReference>
<dbReference type="PATRIC" id="fig|1423806.3.peg.651"/>
<gene>
    <name evidence="21" type="ORF">FD15_GL000640</name>
</gene>
<feature type="transmembrane region" description="Helical" evidence="17">
    <location>
        <begin position="612"/>
        <end position="634"/>
    </location>
</feature>
<dbReference type="InterPro" id="IPR001996">
    <property type="entry name" value="PTS_IIB_1"/>
</dbReference>
<evidence type="ECO:0000313" key="22">
    <source>
        <dbReference type="Proteomes" id="UP000050961"/>
    </source>
</evidence>
<keyword evidence="22" id="KW-1185">Reference proteome</keyword>
<feature type="active site" description="Phosphocysteine intermediate; for EIIB activity" evidence="16">
    <location>
        <position position="203"/>
    </location>
</feature>
<dbReference type="Pfam" id="PF02378">
    <property type="entry name" value="PTS_EIIC"/>
    <property type="match status" value="1"/>
</dbReference>
<evidence type="ECO:0000259" key="19">
    <source>
        <dbReference type="PROSITE" id="PS51098"/>
    </source>
</evidence>
<dbReference type="PROSITE" id="PS00371">
    <property type="entry name" value="PTS_EIIA_TYPE_1_HIS"/>
    <property type="match status" value="1"/>
</dbReference>
<dbReference type="InterPro" id="IPR050558">
    <property type="entry name" value="PTS_Sugar-Specific_Components"/>
</dbReference>
<dbReference type="EMBL" id="AYZF01000008">
    <property type="protein sequence ID" value="KRN07072.1"/>
    <property type="molecule type" value="Genomic_DNA"/>
</dbReference>
<dbReference type="PROSITE" id="PS51093">
    <property type="entry name" value="PTS_EIIA_TYPE_1"/>
    <property type="match status" value="1"/>
</dbReference>
<keyword evidence="4" id="KW-0762">Sugar transport</keyword>
<dbReference type="GO" id="GO:0009401">
    <property type="term" value="P:phosphoenolpyruvate-dependent sugar phosphotransferase system"/>
    <property type="evidence" value="ECO:0007669"/>
    <property type="project" value="UniProtKB-KW"/>
</dbReference>
<dbReference type="NCBIfam" id="TIGR00830">
    <property type="entry name" value="PTBA"/>
    <property type="match status" value="1"/>
</dbReference>
<evidence type="ECO:0000256" key="16">
    <source>
        <dbReference type="PROSITE-ProRule" id="PRU00421"/>
    </source>
</evidence>
<evidence type="ECO:0000256" key="17">
    <source>
        <dbReference type="SAM" id="Phobius"/>
    </source>
</evidence>
<proteinExistence type="predicted"/>
<sequence length="654" mass="69418">MLRKRLIKGEEKQMAQSKKMQLVAPADGKVLALNKTSDPVFSEGTMGEGFGLEPDNGKIVSPVSGTISMVADTKHAVGITTAAGLEVLVHMGIDTVGLNGRGFTMSVKSGQKIKSGDSLATMDLKTVADKGLAKTVMVVVTNSKEKLEGLDLVEGQAQAGATVATAYAKQNKKRSKKKDFDELATTIVANVGGKENVNSLIHCITRLRFTLKDEKIANDDNLKETDGVIDVMHAGGQYQVVIGNEVTQVYDAVMKQLGDNLDAASQTPPEDDGRNPLSRAFGNLIGFITGAMSPVIGVIAASGIIKGILALLTLPQLGSLLNAKSTVYLTVSAMADSAFYFLPILVGFAAAKRLGSDPIVAATIGGVLAYPQIVTWGQSFKQMFEIGGFQFQFLNYTYSIFPMILAAWMAKKLGTWLKDHLPSYLQMIFNPLITVLIVSAITLVITGPIIQGAANGIADFINWLVHVSGWTGGLIIGGFYQVLVIFGLHWGVVPLVAQQIAGSGESALNAIISVTMVSQGAAVLAVAIKSKKTNIKELGIAAAISAFCGVTEPAIYGVNLRYKKVFISGLIGSAAGGFVTGLMHGSMFGFTGSLIGFSSFFNAKNPADLNSFYAFLLSSAVALIVSFVLTWVWGYNDKMTLSKKVEKKRKPGTY</sequence>
<dbReference type="InterPro" id="IPR001127">
    <property type="entry name" value="PTS_EIIA_1_perm"/>
</dbReference>
<evidence type="ECO:0000256" key="8">
    <source>
        <dbReference type="ARBA" id="ARBA00022777"/>
    </source>
</evidence>
<evidence type="ECO:0000256" key="14">
    <source>
        <dbReference type="ARBA" id="ARBA00074554"/>
    </source>
</evidence>
<dbReference type="GO" id="GO:0015771">
    <property type="term" value="P:trehalose transport"/>
    <property type="evidence" value="ECO:0007669"/>
    <property type="project" value="TreeGrafter"/>
</dbReference>
<dbReference type="FunFam" id="2.70.70.10:FF:000001">
    <property type="entry name" value="PTS system glucose-specific IIA component"/>
    <property type="match status" value="1"/>
</dbReference>
<dbReference type="PANTHER" id="PTHR30175">
    <property type="entry name" value="PHOSPHOTRANSFERASE SYSTEM TRANSPORT PROTEIN"/>
    <property type="match status" value="1"/>
</dbReference>
<dbReference type="EC" id="2.7.1.211" evidence="11"/>
<feature type="transmembrane region" description="Helical" evidence="17">
    <location>
        <begin position="325"/>
        <end position="351"/>
    </location>
</feature>
<keyword evidence="9 17" id="KW-1133">Transmembrane helix</keyword>
<dbReference type="GO" id="GO:0005886">
    <property type="term" value="C:plasma membrane"/>
    <property type="evidence" value="ECO:0007669"/>
    <property type="project" value="UniProtKB-SubCell"/>
</dbReference>
<keyword evidence="5" id="KW-0808">Transferase</keyword>
<dbReference type="Pfam" id="PF00358">
    <property type="entry name" value="PTS_EIIA_1"/>
    <property type="match status" value="1"/>
</dbReference>
<dbReference type="InterPro" id="IPR018113">
    <property type="entry name" value="PTrfase_EIIB_Cys"/>
</dbReference>
<accession>A0A0R2DSW7</accession>
<protein>
    <recommendedName>
        <fullName evidence="14">PTS system sucrose-specific EIIBCA component</fullName>
        <ecNumber evidence="11">2.7.1.211</ecNumber>
    </recommendedName>
    <alternativeName>
        <fullName evidence="15">EIIBCA-Scr</fullName>
    </alternativeName>
</protein>
<evidence type="ECO:0000256" key="3">
    <source>
        <dbReference type="ARBA" id="ARBA00022475"/>
    </source>
</evidence>
<feature type="transmembrane region" description="Helical" evidence="17">
    <location>
        <begin position="284"/>
        <end position="305"/>
    </location>
</feature>
<dbReference type="eggNOG" id="COG1263">
    <property type="taxonomic scope" value="Bacteria"/>
</dbReference>
<feature type="domain" description="PTS EIIB type-1" evidence="19">
    <location>
        <begin position="181"/>
        <end position="263"/>
    </location>
</feature>
<keyword evidence="6" id="KW-0598">Phosphotransferase system</keyword>
<comment type="caution">
    <text evidence="21">The sequence shown here is derived from an EMBL/GenBank/DDBJ whole genome shotgun (WGS) entry which is preliminary data.</text>
</comment>
<dbReference type="CDD" id="cd00212">
    <property type="entry name" value="PTS_IIB_glc"/>
    <property type="match status" value="1"/>
</dbReference>
<comment type="subcellular location">
    <subcellularLocation>
        <location evidence="1">Cell membrane</location>
        <topology evidence="1">Multi-pass membrane protein</topology>
    </subcellularLocation>
</comment>
<keyword evidence="3" id="KW-1003">Cell membrane</keyword>
<dbReference type="InterPro" id="IPR013013">
    <property type="entry name" value="PTS_EIIC_1"/>
</dbReference>
<reference evidence="21 22" key="1">
    <citation type="journal article" date="2015" name="Genome Announc.">
        <title>Expanding the biotechnology potential of lactobacilli through comparative genomics of 213 strains and associated genera.</title>
        <authorList>
            <person name="Sun Z."/>
            <person name="Harris H.M."/>
            <person name="McCann A."/>
            <person name="Guo C."/>
            <person name="Argimon S."/>
            <person name="Zhang W."/>
            <person name="Yang X."/>
            <person name="Jeffery I.B."/>
            <person name="Cooney J.C."/>
            <person name="Kagawa T.F."/>
            <person name="Liu W."/>
            <person name="Song Y."/>
            <person name="Salvetti E."/>
            <person name="Wrobel A."/>
            <person name="Rasinkangas P."/>
            <person name="Parkhill J."/>
            <person name="Rea M.C."/>
            <person name="O'Sullivan O."/>
            <person name="Ritari J."/>
            <person name="Douillard F.P."/>
            <person name="Paul Ross R."/>
            <person name="Yang R."/>
            <person name="Briner A.E."/>
            <person name="Felis G.E."/>
            <person name="de Vos W.M."/>
            <person name="Barrangou R."/>
            <person name="Klaenhammer T.R."/>
            <person name="Caufield P.W."/>
            <person name="Cui Y."/>
            <person name="Zhang H."/>
            <person name="O'Toole P.W."/>
        </authorList>
    </citation>
    <scope>NUCLEOTIDE SEQUENCE [LARGE SCALE GENOMIC DNA]</scope>
    <source>
        <strain evidence="21 22">DSM 21376</strain>
    </source>
</reference>
<dbReference type="STRING" id="1423806.FD15_GL000640"/>
<evidence type="ECO:0000256" key="5">
    <source>
        <dbReference type="ARBA" id="ARBA00022679"/>
    </source>
</evidence>
<dbReference type="Pfam" id="PF00367">
    <property type="entry name" value="PTS_EIIB"/>
    <property type="match status" value="1"/>
</dbReference>
<keyword evidence="2" id="KW-0813">Transport</keyword>
<dbReference type="PROSITE" id="PS01035">
    <property type="entry name" value="PTS_EIIB_TYPE_1_CYS"/>
    <property type="match status" value="1"/>
</dbReference>
<dbReference type="SUPFAM" id="SSF55604">
    <property type="entry name" value="Glucose permease domain IIB"/>
    <property type="match status" value="1"/>
</dbReference>
<feature type="transmembrane region" description="Helical" evidence="17">
    <location>
        <begin position="540"/>
        <end position="558"/>
    </location>
</feature>
<feature type="domain" description="PTS EIIA type-1" evidence="18">
    <location>
        <begin position="38"/>
        <end position="142"/>
    </location>
</feature>
<dbReference type="GO" id="GO:0016301">
    <property type="term" value="F:kinase activity"/>
    <property type="evidence" value="ECO:0007669"/>
    <property type="project" value="UniProtKB-KW"/>
</dbReference>
<evidence type="ECO:0000256" key="10">
    <source>
        <dbReference type="ARBA" id="ARBA00023136"/>
    </source>
</evidence>
<feature type="transmembrane region" description="Helical" evidence="17">
    <location>
        <begin position="470"/>
        <end position="496"/>
    </location>
</feature>
<dbReference type="PROSITE" id="PS51098">
    <property type="entry name" value="PTS_EIIB_TYPE_1"/>
    <property type="match status" value="1"/>
</dbReference>
<dbReference type="AlphaFoldDB" id="A0A0R2DSW7"/>
<evidence type="ECO:0000256" key="13">
    <source>
        <dbReference type="ARBA" id="ARBA00048931"/>
    </source>
</evidence>
<evidence type="ECO:0000256" key="9">
    <source>
        <dbReference type="ARBA" id="ARBA00022989"/>
    </source>
</evidence>
<dbReference type="GO" id="GO:0008982">
    <property type="term" value="F:protein-N(PI)-phosphohistidine-sugar phosphotransferase activity"/>
    <property type="evidence" value="ECO:0007669"/>
    <property type="project" value="InterPro"/>
</dbReference>
<evidence type="ECO:0000256" key="4">
    <source>
        <dbReference type="ARBA" id="ARBA00022597"/>
    </source>
</evidence>
<dbReference type="GO" id="GO:0090589">
    <property type="term" value="F:protein-phosphocysteine-trehalose phosphotransferase system transporter activity"/>
    <property type="evidence" value="ECO:0007669"/>
    <property type="project" value="TreeGrafter"/>
</dbReference>
<evidence type="ECO:0000256" key="1">
    <source>
        <dbReference type="ARBA" id="ARBA00004651"/>
    </source>
</evidence>
<evidence type="ECO:0000256" key="2">
    <source>
        <dbReference type="ARBA" id="ARBA00022448"/>
    </source>
</evidence>
<dbReference type="Gene3D" id="3.30.1360.60">
    <property type="entry name" value="Glucose permease domain IIB"/>
    <property type="match status" value="1"/>
</dbReference>
<evidence type="ECO:0000313" key="21">
    <source>
        <dbReference type="EMBL" id="KRN07072.1"/>
    </source>
</evidence>
<evidence type="ECO:0000256" key="7">
    <source>
        <dbReference type="ARBA" id="ARBA00022692"/>
    </source>
</evidence>
<feature type="transmembrane region" description="Helical" evidence="17">
    <location>
        <begin position="565"/>
        <end position="592"/>
    </location>
</feature>
<evidence type="ECO:0000259" key="18">
    <source>
        <dbReference type="PROSITE" id="PS51093"/>
    </source>
</evidence>
<name>A0A0R2DSW7_9LACO</name>
<dbReference type="Gene3D" id="2.70.70.10">
    <property type="entry name" value="Glucose Permease (Domain IIA)"/>
    <property type="match status" value="1"/>
</dbReference>
<organism evidence="21 22">
    <name type="scientific">Liquorilactobacillus sucicola DSM 21376 = JCM 15457</name>
    <dbReference type="NCBI Taxonomy" id="1423806"/>
    <lineage>
        <taxon>Bacteria</taxon>
        <taxon>Bacillati</taxon>
        <taxon>Bacillota</taxon>
        <taxon>Bacilli</taxon>
        <taxon>Lactobacillales</taxon>
        <taxon>Lactobacillaceae</taxon>
        <taxon>Liquorilactobacillus</taxon>
    </lineage>
</organism>
<dbReference type="InterPro" id="IPR011055">
    <property type="entry name" value="Dup_hybrid_motif"/>
</dbReference>
<evidence type="ECO:0000256" key="11">
    <source>
        <dbReference type="ARBA" id="ARBA00044053"/>
    </source>
</evidence>
<evidence type="ECO:0000256" key="15">
    <source>
        <dbReference type="ARBA" id="ARBA00081008"/>
    </source>
</evidence>
<dbReference type="InterPro" id="IPR003352">
    <property type="entry name" value="PTS_EIIC"/>
</dbReference>
<dbReference type="eggNOG" id="COG2190">
    <property type="taxonomic scope" value="Bacteria"/>
</dbReference>
<dbReference type="Proteomes" id="UP000050961">
    <property type="component" value="Unassembled WGS sequence"/>
</dbReference>
<evidence type="ECO:0000256" key="6">
    <source>
        <dbReference type="ARBA" id="ARBA00022683"/>
    </source>
</evidence>
<feature type="domain" description="PTS EIIC type-1" evidence="20">
    <location>
        <begin position="299"/>
        <end position="645"/>
    </location>
</feature>
<keyword evidence="7 17" id="KW-0812">Transmembrane</keyword>
<dbReference type="PROSITE" id="PS51103">
    <property type="entry name" value="PTS_EIIC_TYPE_1"/>
    <property type="match status" value="1"/>
</dbReference>
<feature type="transmembrane region" description="Helical" evidence="17">
    <location>
        <begin position="428"/>
        <end position="450"/>
    </location>
</feature>
<feature type="transmembrane region" description="Helical" evidence="17">
    <location>
        <begin position="389"/>
        <end position="408"/>
    </location>
</feature>
<dbReference type="FunFam" id="3.30.1360.60:FF:000001">
    <property type="entry name" value="PTS system glucose-specific IIBC component PtsG"/>
    <property type="match status" value="1"/>
</dbReference>
<evidence type="ECO:0000259" key="20">
    <source>
        <dbReference type="PROSITE" id="PS51103"/>
    </source>
</evidence>
<comment type="function">
    <text evidence="12">The phosphoenolpyruvate-dependent sugar phosphotransferase system (sugar PTS), a major carbohydrate active transport system, catalyzes the phosphorylation of incoming sugar substrates concomitantly with their translocation across the cell membrane. This system is involved in sucrose transport.</text>
</comment>
<dbReference type="eggNOG" id="COG1264">
    <property type="taxonomic scope" value="Bacteria"/>
</dbReference>
<dbReference type="InterPro" id="IPR036878">
    <property type="entry name" value="Glu_permease_IIB"/>
</dbReference>
<dbReference type="PANTHER" id="PTHR30175:SF1">
    <property type="entry name" value="PTS SYSTEM ARBUTIN-, CELLOBIOSE-, AND SALICIN-SPECIFIC EIIBC COMPONENT-RELATED"/>
    <property type="match status" value="1"/>
</dbReference>